<dbReference type="Proteomes" id="UP001189429">
    <property type="component" value="Unassembled WGS sequence"/>
</dbReference>
<keyword evidence="1" id="KW-0812">Transmembrane</keyword>
<reference evidence="2" key="1">
    <citation type="submission" date="2023-10" db="EMBL/GenBank/DDBJ databases">
        <authorList>
            <person name="Chen Y."/>
            <person name="Shah S."/>
            <person name="Dougan E. K."/>
            <person name="Thang M."/>
            <person name="Chan C."/>
        </authorList>
    </citation>
    <scope>NUCLEOTIDE SEQUENCE [LARGE SCALE GENOMIC DNA]</scope>
</reference>
<evidence type="ECO:0000313" key="2">
    <source>
        <dbReference type="EMBL" id="CAK0795152.1"/>
    </source>
</evidence>
<gene>
    <name evidence="2" type="ORF">PCOR1329_LOCUS4890</name>
</gene>
<keyword evidence="1" id="KW-0472">Membrane</keyword>
<proteinExistence type="predicted"/>
<sequence length="139" mass="15690">MGFFDCCSKCCKQIQIVGLAFTVSPPSYDDLEKMLKVYALLTGLLLSMVVGCIFKDIDILHRATDIYGALFGSLELLFLASFIIVCLYKYLMMFESRRNSGSQLVGERWEVDLRWTADARDVLLLALPDGCQDVSREQV</sequence>
<comment type="caution">
    <text evidence="2">The sequence shown here is derived from an EMBL/GenBank/DDBJ whole genome shotgun (WGS) entry which is preliminary data.</text>
</comment>
<dbReference type="EMBL" id="CAUYUJ010001270">
    <property type="protein sequence ID" value="CAK0795152.1"/>
    <property type="molecule type" value="Genomic_DNA"/>
</dbReference>
<name>A0ABN9PTJ2_9DINO</name>
<accession>A0ABN9PTJ2</accession>
<evidence type="ECO:0008006" key="4">
    <source>
        <dbReference type="Google" id="ProtNLM"/>
    </source>
</evidence>
<protein>
    <recommendedName>
        <fullName evidence="4">Transmembrane protein 163</fullName>
    </recommendedName>
</protein>
<feature type="transmembrane region" description="Helical" evidence="1">
    <location>
        <begin position="66"/>
        <end position="91"/>
    </location>
</feature>
<evidence type="ECO:0000313" key="3">
    <source>
        <dbReference type="Proteomes" id="UP001189429"/>
    </source>
</evidence>
<organism evidence="2 3">
    <name type="scientific">Prorocentrum cordatum</name>
    <dbReference type="NCBI Taxonomy" id="2364126"/>
    <lineage>
        <taxon>Eukaryota</taxon>
        <taxon>Sar</taxon>
        <taxon>Alveolata</taxon>
        <taxon>Dinophyceae</taxon>
        <taxon>Prorocentrales</taxon>
        <taxon>Prorocentraceae</taxon>
        <taxon>Prorocentrum</taxon>
    </lineage>
</organism>
<evidence type="ECO:0000256" key="1">
    <source>
        <dbReference type="SAM" id="Phobius"/>
    </source>
</evidence>
<feature type="transmembrane region" description="Helical" evidence="1">
    <location>
        <begin position="35"/>
        <end position="54"/>
    </location>
</feature>
<keyword evidence="1" id="KW-1133">Transmembrane helix</keyword>
<keyword evidence="3" id="KW-1185">Reference proteome</keyword>